<comment type="similarity">
    <text evidence="1">Belongs to the glycosyltransferase group 1 family. Glycosyltransferase 4 subfamily.</text>
</comment>
<dbReference type="CDD" id="cd03801">
    <property type="entry name" value="GT4_PimA-like"/>
    <property type="match status" value="1"/>
</dbReference>
<dbReference type="InterPro" id="IPR028098">
    <property type="entry name" value="Glyco_trans_4-like_N"/>
</dbReference>
<accession>A0ABU2J932</accession>
<organism evidence="6 7">
    <name type="scientific">Jatrophihabitans lederbergiae</name>
    <dbReference type="NCBI Taxonomy" id="3075547"/>
    <lineage>
        <taxon>Bacteria</taxon>
        <taxon>Bacillati</taxon>
        <taxon>Actinomycetota</taxon>
        <taxon>Actinomycetes</taxon>
        <taxon>Jatrophihabitantales</taxon>
        <taxon>Jatrophihabitantaceae</taxon>
        <taxon>Jatrophihabitans</taxon>
    </lineage>
</organism>
<dbReference type="PANTHER" id="PTHR12526">
    <property type="entry name" value="GLYCOSYLTRANSFERASE"/>
    <property type="match status" value="1"/>
</dbReference>
<feature type="domain" description="Glycosyl transferase family 1" evidence="4">
    <location>
        <begin position="195"/>
        <end position="349"/>
    </location>
</feature>
<evidence type="ECO:0000256" key="1">
    <source>
        <dbReference type="ARBA" id="ARBA00009481"/>
    </source>
</evidence>
<dbReference type="Proteomes" id="UP001183176">
    <property type="component" value="Unassembled WGS sequence"/>
</dbReference>
<keyword evidence="7" id="KW-1185">Reference proteome</keyword>
<name>A0ABU2J932_9ACTN</name>
<comment type="caution">
    <text evidence="6">The sequence shown here is derived from an EMBL/GenBank/DDBJ whole genome shotgun (WGS) entry which is preliminary data.</text>
</comment>
<protein>
    <submittedName>
        <fullName evidence="6">Glycosyltransferase family 4 protein</fullName>
        <ecNumber evidence="6">2.4.-.-</ecNumber>
    </submittedName>
</protein>
<evidence type="ECO:0000313" key="7">
    <source>
        <dbReference type="Proteomes" id="UP001183176"/>
    </source>
</evidence>
<evidence type="ECO:0000256" key="3">
    <source>
        <dbReference type="ARBA" id="ARBA00022679"/>
    </source>
</evidence>
<dbReference type="RefSeq" id="WP_311422410.1">
    <property type="nucleotide sequence ID" value="NZ_JAVREH010000007.1"/>
</dbReference>
<dbReference type="EC" id="2.4.-.-" evidence="6"/>
<evidence type="ECO:0000313" key="6">
    <source>
        <dbReference type="EMBL" id="MDT0261253.1"/>
    </source>
</evidence>
<dbReference type="EMBL" id="JAVREH010000007">
    <property type="protein sequence ID" value="MDT0261253.1"/>
    <property type="molecule type" value="Genomic_DNA"/>
</dbReference>
<sequence>MSSLPTRRRIVFLVWRDTAHPDGGGSEVYVEHMARWLAAQGHQVTYFCAAYPHAPRDESRDGVTFRRRGGWLSVYPRGLGYLLSRAGRRADIVVDVHNGIPFAAPLVRRRGVRVLVHHVHREQWHIIYPGMMGKLGWWVESRLAPRLYRHNRYVTVSESSKADLATLGVAPDRVDVVCNGIDVPHPSRLLPRSATPRLCVLGRLVPHKQVEHALQVVAALRASVPELRLDVIGGGWWADELTAAADSLGVSDAVTFHGHVSEHERDALLDASWLMLAPSVKEGWGIAIMEAAARSVPALAYEFAGGVTESIQDGETGVLVADLDDLIAQTRALLADTEARLTMGKKARDRAQAFDWQRSTQAFERLLLETD</sequence>
<feature type="domain" description="Glycosyltransferase subfamily 4-like N-terminal" evidence="5">
    <location>
        <begin position="24"/>
        <end position="183"/>
    </location>
</feature>
<dbReference type="SUPFAM" id="SSF53756">
    <property type="entry name" value="UDP-Glycosyltransferase/glycogen phosphorylase"/>
    <property type="match status" value="1"/>
</dbReference>
<dbReference type="InterPro" id="IPR001296">
    <property type="entry name" value="Glyco_trans_1"/>
</dbReference>
<evidence type="ECO:0000256" key="2">
    <source>
        <dbReference type="ARBA" id="ARBA00022676"/>
    </source>
</evidence>
<proteinExistence type="inferred from homology"/>
<dbReference type="PANTHER" id="PTHR12526:SF640">
    <property type="entry name" value="COLANIC ACID BIOSYNTHESIS GLYCOSYLTRANSFERASE WCAL-RELATED"/>
    <property type="match status" value="1"/>
</dbReference>
<reference evidence="7" key="1">
    <citation type="submission" date="2023-07" db="EMBL/GenBank/DDBJ databases">
        <title>30 novel species of actinomycetes from the DSMZ collection.</title>
        <authorList>
            <person name="Nouioui I."/>
        </authorList>
    </citation>
    <scope>NUCLEOTIDE SEQUENCE [LARGE SCALE GENOMIC DNA]</scope>
    <source>
        <strain evidence="7">DSM 44399</strain>
    </source>
</reference>
<dbReference type="GO" id="GO:0016757">
    <property type="term" value="F:glycosyltransferase activity"/>
    <property type="evidence" value="ECO:0007669"/>
    <property type="project" value="UniProtKB-KW"/>
</dbReference>
<evidence type="ECO:0000259" key="4">
    <source>
        <dbReference type="Pfam" id="PF00534"/>
    </source>
</evidence>
<evidence type="ECO:0000259" key="5">
    <source>
        <dbReference type="Pfam" id="PF13439"/>
    </source>
</evidence>
<dbReference type="Gene3D" id="3.40.50.2000">
    <property type="entry name" value="Glycogen Phosphorylase B"/>
    <property type="match status" value="2"/>
</dbReference>
<gene>
    <name evidence="6" type="ORF">RM423_07575</name>
</gene>
<dbReference type="Pfam" id="PF00534">
    <property type="entry name" value="Glycos_transf_1"/>
    <property type="match status" value="1"/>
</dbReference>
<keyword evidence="3 6" id="KW-0808">Transferase</keyword>
<keyword evidence="2 6" id="KW-0328">Glycosyltransferase</keyword>
<dbReference type="Pfam" id="PF13439">
    <property type="entry name" value="Glyco_transf_4"/>
    <property type="match status" value="1"/>
</dbReference>